<keyword evidence="4" id="KW-1185">Reference proteome</keyword>
<dbReference type="AlphaFoldDB" id="A0A251N8A6"/>
<keyword evidence="1" id="KW-0472">Membrane</keyword>
<dbReference type="EMBL" id="CM007657">
    <property type="protein sequence ID" value="ONH95557.1"/>
    <property type="molecule type" value="Genomic_DNA"/>
</dbReference>
<evidence type="ECO:0000256" key="2">
    <source>
        <dbReference type="SAM" id="SignalP"/>
    </source>
</evidence>
<keyword evidence="2" id="KW-0732">Signal</keyword>
<evidence type="ECO:0000313" key="4">
    <source>
        <dbReference type="Proteomes" id="UP000006882"/>
    </source>
</evidence>
<gene>
    <name evidence="3" type="ORF">PRUPE_7G077200</name>
</gene>
<feature type="signal peptide" evidence="2">
    <location>
        <begin position="1"/>
        <end position="19"/>
    </location>
</feature>
<proteinExistence type="predicted"/>
<sequence>MFLLFWVFFPSLHPRLVLCQLGLSWCCYLKKFNLFILKKKSLMRKLVPLMDSMEVELCCLSILFCVLGVDLDVQLWKMIRFLFIECSLFSFFSGVCIEIFVFLYCIVFLFHSRVRPFVLRSQ</sequence>
<keyword evidence="1" id="KW-1133">Transmembrane helix</keyword>
<organism evidence="3 4">
    <name type="scientific">Prunus persica</name>
    <name type="common">Peach</name>
    <name type="synonym">Amygdalus persica</name>
    <dbReference type="NCBI Taxonomy" id="3760"/>
    <lineage>
        <taxon>Eukaryota</taxon>
        <taxon>Viridiplantae</taxon>
        <taxon>Streptophyta</taxon>
        <taxon>Embryophyta</taxon>
        <taxon>Tracheophyta</taxon>
        <taxon>Spermatophyta</taxon>
        <taxon>Magnoliopsida</taxon>
        <taxon>eudicotyledons</taxon>
        <taxon>Gunneridae</taxon>
        <taxon>Pentapetalae</taxon>
        <taxon>rosids</taxon>
        <taxon>fabids</taxon>
        <taxon>Rosales</taxon>
        <taxon>Rosaceae</taxon>
        <taxon>Amygdaloideae</taxon>
        <taxon>Amygdaleae</taxon>
        <taxon>Prunus</taxon>
    </lineage>
</organism>
<feature type="transmembrane region" description="Helical" evidence="1">
    <location>
        <begin position="89"/>
        <end position="110"/>
    </location>
</feature>
<reference evidence="3 4" key="1">
    <citation type="journal article" date="2013" name="Nat. Genet.">
        <title>The high-quality draft genome of peach (Prunus persica) identifies unique patterns of genetic diversity, domestication and genome evolution.</title>
        <authorList>
            <consortium name="International Peach Genome Initiative"/>
            <person name="Verde I."/>
            <person name="Abbott A.G."/>
            <person name="Scalabrin S."/>
            <person name="Jung S."/>
            <person name="Shu S."/>
            <person name="Marroni F."/>
            <person name="Zhebentyayeva T."/>
            <person name="Dettori M.T."/>
            <person name="Grimwood J."/>
            <person name="Cattonaro F."/>
            <person name="Zuccolo A."/>
            <person name="Rossini L."/>
            <person name="Jenkins J."/>
            <person name="Vendramin E."/>
            <person name="Meisel L.A."/>
            <person name="Decroocq V."/>
            <person name="Sosinski B."/>
            <person name="Prochnik S."/>
            <person name="Mitros T."/>
            <person name="Policriti A."/>
            <person name="Cipriani G."/>
            <person name="Dondini L."/>
            <person name="Ficklin S."/>
            <person name="Goodstein D.M."/>
            <person name="Xuan P."/>
            <person name="Del Fabbro C."/>
            <person name="Aramini V."/>
            <person name="Copetti D."/>
            <person name="Gonzalez S."/>
            <person name="Horner D.S."/>
            <person name="Falchi R."/>
            <person name="Lucas S."/>
            <person name="Mica E."/>
            <person name="Maldonado J."/>
            <person name="Lazzari B."/>
            <person name="Bielenberg D."/>
            <person name="Pirona R."/>
            <person name="Miculan M."/>
            <person name="Barakat A."/>
            <person name="Testolin R."/>
            <person name="Stella A."/>
            <person name="Tartarini S."/>
            <person name="Tonutti P."/>
            <person name="Arus P."/>
            <person name="Orellana A."/>
            <person name="Wells C."/>
            <person name="Main D."/>
            <person name="Vizzotto G."/>
            <person name="Silva H."/>
            <person name="Salamini F."/>
            <person name="Schmutz J."/>
            <person name="Morgante M."/>
            <person name="Rokhsar D.S."/>
        </authorList>
    </citation>
    <scope>NUCLEOTIDE SEQUENCE [LARGE SCALE GENOMIC DNA]</scope>
    <source>
        <strain evidence="4">cv. Nemared</strain>
    </source>
</reference>
<protein>
    <submittedName>
        <fullName evidence="3">Uncharacterized protein</fullName>
    </submittedName>
</protein>
<evidence type="ECO:0000313" key="3">
    <source>
        <dbReference type="EMBL" id="ONH95557.1"/>
    </source>
</evidence>
<accession>A0A251N8A6</accession>
<keyword evidence="1" id="KW-0812">Transmembrane</keyword>
<name>A0A251N8A6_PRUPE</name>
<dbReference type="Proteomes" id="UP000006882">
    <property type="component" value="Chromosome G7"/>
</dbReference>
<feature type="chain" id="PRO_5012174077" evidence="2">
    <location>
        <begin position="20"/>
        <end position="122"/>
    </location>
</feature>
<evidence type="ECO:0000256" key="1">
    <source>
        <dbReference type="SAM" id="Phobius"/>
    </source>
</evidence>
<dbReference type="Gramene" id="ONH95557">
    <property type="protein sequence ID" value="ONH95557"/>
    <property type="gene ID" value="PRUPE_7G077200"/>
</dbReference>